<evidence type="ECO:0000259" key="16">
    <source>
        <dbReference type="PROSITE" id="PS51888"/>
    </source>
</evidence>
<dbReference type="InterPro" id="IPR018114">
    <property type="entry name" value="TRYPSIN_HIS"/>
</dbReference>
<dbReference type="PROSITE" id="PS51888">
    <property type="entry name" value="CLIP"/>
    <property type="match status" value="1"/>
</dbReference>
<feature type="region of interest" description="Disordered" evidence="13">
    <location>
        <begin position="188"/>
        <end position="231"/>
    </location>
</feature>
<dbReference type="FunFam" id="2.40.10.10:FF:000028">
    <property type="entry name" value="Serine protease easter"/>
    <property type="match status" value="1"/>
</dbReference>
<keyword evidence="12" id="KW-0964">Secreted</keyword>
<dbReference type="PANTHER" id="PTHR24256">
    <property type="entry name" value="TRYPTASE-RELATED"/>
    <property type="match status" value="1"/>
</dbReference>
<accession>A0AAN9VWV6</accession>
<dbReference type="InterPro" id="IPR033116">
    <property type="entry name" value="TRYPSIN_SER"/>
</dbReference>
<keyword evidence="4 11" id="KW-0378">Hydrolase</keyword>
<keyword evidence="14" id="KW-1133">Transmembrane helix</keyword>
<dbReference type="FunFam" id="2.40.10.10:FF:000078">
    <property type="entry name" value="Serine protease H137"/>
    <property type="match status" value="1"/>
</dbReference>
<evidence type="ECO:0000256" key="14">
    <source>
        <dbReference type="SAM" id="Phobius"/>
    </source>
</evidence>
<keyword evidence="6" id="KW-0106">Calcium</keyword>
<dbReference type="InterPro" id="IPR009003">
    <property type="entry name" value="Peptidase_S1_PA"/>
</dbReference>
<name>A0AAN9VWV6_9ORTH</name>
<dbReference type="CDD" id="cd00190">
    <property type="entry name" value="Tryp_SPc"/>
    <property type="match status" value="1"/>
</dbReference>
<evidence type="ECO:0000256" key="1">
    <source>
        <dbReference type="ARBA" id="ARBA00022670"/>
    </source>
</evidence>
<dbReference type="GO" id="GO:0051604">
    <property type="term" value="P:protein maturation"/>
    <property type="evidence" value="ECO:0007669"/>
    <property type="project" value="UniProtKB-ARBA"/>
</dbReference>
<dbReference type="InterPro" id="IPR051487">
    <property type="entry name" value="Ser/Thr_Proteases_Immune/Dev"/>
</dbReference>
<protein>
    <recommendedName>
        <fullName evidence="12">CLIP domain-containing serine protease</fullName>
        <ecNumber evidence="11">3.4.21.-</ecNumber>
    </recommendedName>
</protein>
<evidence type="ECO:0000256" key="13">
    <source>
        <dbReference type="SAM" id="MobiDB-lite"/>
    </source>
</evidence>
<feature type="compositionally biased region" description="Basic residues" evidence="13">
    <location>
        <begin position="1"/>
        <end position="11"/>
    </location>
</feature>
<evidence type="ECO:0000256" key="2">
    <source>
        <dbReference type="ARBA" id="ARBA00022723"/>
    </source>
</evidence>
<keyword evidence="2" id="KW-0479">Metal-binding</keyword>
<evidence type="ECO:0000256" key="8">
    <source>
        <dbReference type="ARBA" id="ARBA00023157"/>
    </source>
</evidence>
<feature type="transmembrane region" description="Helical" evidence="14">
    <location>
        <begin position="104"/>
        <end position="124"/>
    </location>
</feature>
<dbReference type="GO" id="GO:0046872">
    <property type="term" value="F:metal ion binding"/>
    <property type="evidence" value="ECO:0007669"/>
    <property type="project" value="UniProtKB-KW"/>
</dbReference>
<dbReference type="SUPFAM" id="SSF50494">
    <property type="entry name" value="Trypsin-like serine proteases"/>
    <property type="match status" value="1"/>
</dbReference>
<dbReference type="Gene3D" id="3.30.1640.30">
    <property type="match status" value="1"/>
</dbReference>
<feature type="compositionally biased region" description="Pro residues" evidence="13">
    <location>
        <begin position="191"/>
        <end position="214"/>
    </location>
</feature>
<dbReference type="EMBL" id="JAZDUA010000195">
    <property type="protein sequence ID" value="KAK7864783.1"/>
    <property type="molecule type" value="Genomic_DNA"/>
</dbReference>
<proteinExistence type="inferred from homology"/>
<dbReference type="PROSITE" id="PS50240">
    <property type="entry name" value="TRYPSIN_DOM"/>
    <property type="match status" value="1"/>
</dbReference>
<evidence type="ECO:0000256" key="3">
    <source>
        <dbReference type="ARBA" id="ARBA00022729"/>
    </source>
</evidence>
<evidence type="ECO:0000313" key="17">
    <source>
        <dbReference type="EMBL" id="KAK7864783.1"/>
    </source>
</evidence>
<evidence type="ECO:0000256" key="11">
    <source>
        <dbReference type="RuleBase" id="RU363034"/>
    </source>
</evidence>
<dbReference type="PROSITE" id="PS00135">
    <property type="entry name" value="TRYPSIN_SER"/>
    <property type="match status" value="1"/>
</dbReference>
<comment type="domain">
    <text evidence="12">The clip domain consists of 35-55 residues which are 'knitted' together usually by 3 conserved disulfide bonds forming a clip-like compact structure.</text>
</comment>
<dbReference type="GO" id="GO:0004252">
    <property type="term" value="F:serine-type endopeptidase activity"/>
    <property type="evidence" value="ECO:0007669"/>
    <property type="project" value="UniProtKB-UniRule"/>
</dbReference>
<organism evidence="17 18">
    <name type="scientific">Gryllus longicercus</name>
    <dbReference type="NCBI Taxonomy" id="2509291"/>
    <lineage>
        <taxon>Eukaryota</taxon>
        <taxon>Metazoa</taxon>
        <taxon>Ecdysozoa</taxon>
        <taxon>Arthropoda</taxon>
        <taxon>Hexapoda</taxon>
        <taxon>Insecta</taxon>
        <taxon>Pterygota</taxon>
        <taxon>Neoptera</taxon>
        <taxon>Polyneoptera</taxon>
        <taxon>Orthoptera</taxon>
        <taxon>Ensifera</taxon>
        <taxon>Gryllidea</taxon>
        <taxon>Grylloidea</taxon>
        <taxon>Gryllidae</taxon>
        <taxon>Gryllinae</taxon>
        <taxon>Gryllus</taxon>
    </lineage>
</organism>
<dbReference type="SMART" id="SM00020">
    <property type="entry name" value="Tryp_SPc"/>
    <property type="match status" value="1"/>
</dbReference>
<dbReference type="InterPro" id="IPR001314">
    <property type="entry name" value="Peptidase_S1A"/>
</dbReference>
<keyword evidence="14" id="KW-0812">Transmembrane</keyword>
<evidence type="ECO:0000256" key="9">
    <source>
        <dbReference type="ARBA" id="ARBA00023180"/>
    </source>
</evidence>
<evidence type="ECO:0000256" key="5">
    <source>
        <dbReference type="ARBA" id="ARBA00022825"/>
    </source>
</evidence>
<dbReference type="Proteomes" id="UP001378592">
    <property type="component" value="Unassembled WGS sequence"/>
</dbReference>
<evidence type="ECO:0000313" key="18">
    <source>
        <dbReference type="Proteomes" id="UP001378592"/>
    </source>
</evidence>
<dbReference type="Gene3D" id="2.40.10.10">
    <property type="entry name" value="Trypsin-like serine proteases"/>
    <property type="match status" value="2"/>
</dbReference>
<comment type="similarity">
    <text evidence="10 12">Belongs to the peptidase S1 family. CLIP subfamily.</text>
</comment>
<comment type="caution">
    <text evidence="17">The sequence shown here is derived from an EMBL/GenBank/DDBJ whole genome shotgun (WGS) entry which is preliminary data.</text>
</comment>
<dbReference type="EC" id="3.4.21.-" evidence="11"/>
<keyword evidence="9" id="KW-0325">Glycoprotein</keyword>
<dbReference type="GO" id="GO:0006508">
    <property type="term" value="P:proteolysis"/>
    <property type="evidence" value="ECO:0007669"/>
    <property type="project" value="UniProtKB-KW"/>
</dbReference>
<dbReference type="InterPro" id="IPR038565">
    <property type="entry name" value="CLIP_sf"/>
</dbReference>
<dbReference type="PROSITE" id="PS00134">
    <property type="entry name" value="TRYPSIN_HIS"/>
    <property type="match status" value="1"/>
</dbReference>
<feature type="region of interest" description="Disordered" evidence="13">
    <location>
        <begin position="41"/>
        <end position="77"/>
    </location>
</feature>
<dbReference type="SMART" id="SM00680">
    <property type="entry name" value="CLIP"/>
    <property type="match status" value="1"/>
</dbReference>
<dbReference type="InterPro" id="IPR043504">
    <property type="entry name" value="Peptidase_S1_PA_chymotrypsin"/>
</dbReference>
<keyword evidence="1 11" id="KW-0645">Protease</keyword>
<dbReference type="Pfam" id="PF12032">
    <property type="entry name" value="CLIP"/>
    <property type="match status" value="1"/>
</dbReference>
<feature type="compositionally biased region" description="Low complexity" evidence="13">
    <location>
        <begin position="56"/>
        <end position="67"/>
    </location>
</feature>
<keyword evidence="5 11" id="KW-0720">Serine protease</keyword>
<keyword evidence="8" id="KW-1015">Disulfide bond</keyword>
<gene>
    <name evidence="17" type="ORF">R5R35_012276</name>
</gene>
<evidence type="ECO:0000256" key="12">
    <source>
        <dbReference type="RuleBase" id="RU366078"/>
    </source>
</evidence>
<dbReference type="AlphaFoldDB" id="A0AAN9VWV6"/>
<dbReference type="InterPro" id="IPR001254">
    <property type="entry name" value="Trypsin_dom"/>
</dbReference>
<keyword evidence="14" id="KW-0472">Membrane</keyword>
<sequence>MFRVSSLHRTRSSSPGNWPPGRPHLASRAVRQAAAAAAAASGRFSMERARARRPASRLAAPRPIGRRPAPPAPPRYSTLRLAASKPPDMLFAVTAMGGARSAGWAVLVLGLVLWLGAGVGAQWGRPSAPRGDARCSAPDGRAGTCVHVERCPEVYALLQGALNYEKIMLLDRLRCGFDGRLPLVCCAGGAPSPPQPPPPPPPPRPQPTAPPARPPGGGGGPPGPRPQDVSRHPNLRILPQAYCGPTSTDRIVGGNASDLYAYPWIARLGYRRNNAQPGARLSYNCAGTLIAERYVLTAAHCVVRRTSQVVSVRLGEYNTATPIDCKELQFQPQRQACLPPPIDVDVQHIVTHPDYNRATSYHDIALLQLAWPVDFVREEFVRPVCLPAAADLQNFALDGKKLVAAGWGTADLKTGQGSEVLLDVVVPAVGLQQCQEAYRRIKTSRVLMPQQLCAGGEKGRDSCTGDSGGPLMREALVAGEAKTVQFGVVSFGPRSCGTAGVPGVYTRVGHYMQWILDTMRP</sequence>
<evidence type="ECO:0000256" key="4">
    <source>
        <dbReference type="ARBA" id="ARBA00022801"/>
    </source>
</evidence>
<dbReference type="PRINTS" id="PR00722">
    <property type="entry name" value="CHYMOTRYPSIN"/>
</dbReference>
<reference evidence="17 18" key="1">
    <citation type="submission" date="2024-03" db="EMBL/GenBank/DDBJ databases">
        <title>The genome assembly and annotation of the cricket Gryllus longicercus Weissman &amp; Gray.</title>
        <authorList>
            <person name="Szrajer S."/>
            <person name="Gray D."/>
            <person name="Ylla G."/>
        </authorList>
    </citation>
    <scope>NUCLEOTIDE SEQUENCE [LARGE SCALE GENOMIC DNA]</scope>
    <source>
        <strain evidence="17">DAG 2021-001</strain>
        <tissue evidence="17">Whole body minus gut</tissue>
    </source>
</reference>
<feature type="domain" description="Clip" evidence="16">
    <location>
        <begin position="134"/>
        <end position="186"/>
    </location>
</feature>
<evidence type="ECO:0000256" key="7">
    <source>
        <dbReference type="ARBA" id="ARBA00023145"/>
    </source>
</evidence>
<keyword evidence="3" id="KW-0732">Signal</keyword>
<evidence type="ECO:0000256" key="6">
    <source>
        <dbReference type="ARBA" id="ARBA00022837"/>
    </source>
</evidence>
<keyword evidence="7" id="KW-0865">Zymogen</keyword>
<dbReference type="InterPro" id="IPR022700">
    <property type="entry name" value="CLIP"/>
</dbReference>
<comment type="subcellular location">
    <subcellularLocation>
        <location evidence="12">Secreted</location>
    </subcellularLocation>
</comment>
<dbReference type="Pfam" id="PF00089">
    <property type="entry name" value="Trypsin"/>
    <property type="match status" value="1"/>
</dbReference>
<dbReference type="GO" id="GO:0005576">
    <property type="term" value="C:extracellular region"/>
    <property type="evidence" value="ECO:0007669"/>
    <property type="project" value="UniProtKB-SubCell"/>
</dbReference>
<feature type="region of interest" description="Disordered" evidence="13">
    <location>
        <begin position="1"/>
        <end position="24"/>
    </location>
</feature>
<evidence type="ECO:0000259" key="15">
    <source>
        <dbReference type="PROSITE" id="PS50240"/>
    </source>
</evidence>
<feature type="domain" description="Peptidase S1" evidence="15">
    <location>
        <begin position="251"/>
        <end position="520"/>
    </location>
</feature>
<keyword evidence="18" id="KW-1185">Reference proteome</keyword>
<evidence type="ECO:0000256" key="10">
    <source>
        <dbReference type="ARBA" id="ARBA00024195"/>
    </source>
</evidence>